<evidence type="ECO:0008006" key="3">
    <source>
        <dbReference type="Google" id="ProtNLM"/>
    </source>
</evidence>
<dbReference type="RefSeq" id="WP_005185113.1">
    <property type="nucleotide sequence ID" value="NZ_KB850049.1"/>
</dbReference>
<proteinExistence type="predicted"/>
<accession>N9LET9</accession>
<organism evidence="1 2">
    <name type="scientific">Acinetobacter dispersus</name>
    <dbReference type="NCBI Taxonomy" id="70348"/>
    <lineage>
        <taxon>Bacteria</taxon>
        <taxon>Pseudomonadati</taxon>
        <taxon>Pseudomonadota</taxon>
        <taxon>Gammaproteobacteria</taxon>
        <taxon>Moraxellales</taxon>
        <taxon>Moraxellaceae</taxon>
        <taxon>Acinetobacter</taxon>
    </lineage>
</organism>
<name>N9LET9_9GAMM</name>
<comment type="caution">
    <text evidence="1">The sequence shown here is derived from an EMBL/GenBank/DDBJ whole genome shotgun (WGS) entry which is preliminary data.</text>
</comment>
<evidence type="ECO:0000313" key="2">
    <source>
        <dbReference type="Proteomes" id="UP000013261"/>
    </source>
</evidence>
<keyword evidence="2" id="KW-1185">Reference proteome</keyword>
<dbReference type="Proteomes" id="UP000013261">
    <property type="component" value="Unassembled WGS sequence"/>
</dbReference>
<dbReference type="InterPro" id="IPR008727">
    <property type="entry name" value="PAAR_motif"/>
</dbReference>
<dbReference type="AlphaFoldDB" id="N9LET9"/>
<gene>
    <name evidence="1" type="ORF">F904_00729</name>
</gene>
<dbReference type="EMBL" id="APRL01000007">
    <property type="protein sequence ID" value="ENW94758.1"/>
    <property type="molecule type" value="Genomic_DNA"/>
</dbReference>
<dbReference type="CDD" id="cd14744">
    <property type="entry name" value="PAAR_CT_2"/>
    <property type="match status" value="1"/>
</dbReference>
<dbReference type="eggNOG" id="ENOG502ZGGP">
    <property type="taxonomic scope" value="Bacteria"/>
</dbReference>
<dbReference type="Pfam" id="PF05488">
    <property type="entry name" value="PAAR_motif"/>
    <property type="match status" value="1"/>
</dbReference>
<evidence type="ECO:0000313" key="1">
    <source>
        <dbReference type="EMBL" id="ENW94758.1"/>
    </source>
</evidence>
<dbReference type="PATRIC" id="fig|1217703.3.peg.703"/>
<sequence length="196" mass="21938">MAKGFAIHNAFTDHGGMIPATQMMSSQQGNLFVRAGDGHLCPKCRCWSTVIKSHDHVIFDGKPVAYVGDKLTCGATIMPQQTHVVGSSGLSYGQSQEKTNENKFISSTQKEIKEIFWSYGDDFIKLETESRHFVDMNLHVKTINYSEGEVVEITLKYDDGDFIFDNLKEMKVQGPVNANGEVVLKNVFKNKKLNLK</sequence>
<dbReference type="Gene3D" id="2.60.200.60">
    <property type="match status" value="1"/>
</dbReference>
<protein>
    <recommendedName>
        <fullName evidence="3">PAAR domain-containing protein</fullName>
    </recommendedName>
</protein>
<dbReference type="HOGENOM" id="CLU_113188_2_0_6"/>
<reference evidence="1 2" key="1">
    <citation type="submission" date="2013-02" db="EMBL/GenBank/DDBJ databases">
        <title>The Genome Sequence of Acinetobacter sp. ANC 4105.</title>
        <authorList>
            <consortium name="The Broad Institute Genome Sequencing Platform"/>
            <consortium name="The Broad Institute Genome Sequencing Center for Infectious Disease"/>
            <person name="Cerqueira G."/>
            <person name="Feldgarden M."/>
            <person name="Courvalin P."/>
            <person name="Perichon B."/>
            <person name="Grillot-Courvalin C."/>
            <person name="Clermont D."/>
            <person name="Rocha E."/>
            <person name="Yoon E.-J."/>
            <person name="Nemec A."/>
            <person name="Walker B."/>
            <person name="Young S.K."/>
            <person name="Zeng Q."/>
            <person name="Gargeya S."/>
            <person name="Fitzgerald M."/>
            <person name="Haas B."/>
            <person name="Abouelleil A."/>
            <person name="Alvarado L."/>
            <person name="Arachchi H.M."/>
            <person name="Berlin A.M."/>
            <person name="Chapman S.B."/>
            <person name="Dewar J."/>
            <person name="Goldberg J."/>
            <person name="Griggs A."/>
            <person name="Gujja S."/>
            <person name="Hansen M."/>
            <person name="Howarth C."/>
            <person name="Imamovic A."/>
            <person name="Larimer J."/>
            <person name="McCowan C."/>
            <person name="Murphy C."/>
            <person name="Neiman D."/>
            <person name="Pearson M."/>
            <person name="Priest M."/>
            <person name="Roberts A."/>
            <person name="Saif S."/>
            <person name="Shea T."/>
            <person name="Sisk P."/>
            <person name="Sykes S."/>
            <person name="Wortman J."/>
            <person name="Nusbaum C."/>
            <person name="Birren B."/>
        </authorList>
    </citation>
    <scope>NUCLEOTIDE SEQUENCE [LARGE SCALE GENOMIC DNA]</scope>
    <source>
        <strain evidence="1 2">ANC 4105</strain>
    </source>
</reference>
<dbReference type="OrthoDB" id="6659501at2"/>